<dbReference type="STRING" id="1136497.SAMN04489752_3578"/>
<evidence type="ECO:0000313" key="4">
    <source>
        <dbReference type="Proteomes" id="UP000199597"/>
    </source>
</evidence>
<keyword evidence="1 2" id="KW-0732">Signal</keyword>
<gene>
    <name evidence="3" type="ORF">SAMN04489752_3578</name>
</gene>
<evidence type="ECO:0000256" key="2">
    <source>
        <dbReference type="SAM" id="SignalP"/>
    </source>
</evidence>
<accession>A0A1H1Y7C1</accession>
<dbReference type="PROSITE" id="PS51257">
    <property type="entry name" value="PROKAR_LIPOPROTEIN"/>
    <property type="match status" value="1"/>
</dbReference>
<dbReference type="EMBL" id="LT629766">
    <property type="protein sequence ID" value="SDT17312.1"/>
    <property type="molecule type" value="Genomic_DNA"/>
</dbReference>
<proteinExistence type="predicted"/>
<reference evidence="4" key="1">
    <citation type="submission" date="2016-10" db="EMBL/GenBank/DDBJ databases">
        <authorList>
            <person name="Varghese N."/>
            <person name="Submissions S."/>
        </authorList>
    </citation>
    <scope>NUCLEOTIDE SEQUENCE [LARGE SCALE GENOMIC DNA]</scope>
    <source>
        <strain evidence="4">DSM 23676</strain>
    </source>
</reference>
<dbReference type="InterPro" id="IPR018389">
    <property type="entry name" value="DctP_fam"/>
</dbReference>
<feature type="signal peptide" evidence="2">
    <location>
        <begin position="1"/>
        <end position="22"/>
    </location>
</feature>
<dbReference type="PANTHER" id="PTHR33376:SF15">
    <property type="entry name" value="BLL6794 PROTEIN"/>
    <property type="match status" value="1"/>
</dbReference>
<dbReference type="AlphaFoldDB" id="A0A1H1Y7C1"/>
<dbReference type="Proteomes" id="UP000199597">
    <property type="component" value="Chromosome I"/>
</dbReference>
<name>A0A1H1Y7C1_9MICO</name>
<sequence length="349" mass="37928">MEKTVVTMAVACACVLAASGCAASEADVGVLELKYAGIASIKHPASVKQDQYFIQQVEKLSDGKIDITLYPDGQLGGPESLVDLLKSGAADITNLAPSYAPDELPLSAVAELPDMFESSVEGSRAFDSLITEGGYLYEAEWKPRGLHPLMGVTSAPYEVLTTKKPVKSLDDLHGLKLKTAGGAADTTARLTGSVPVQLTVAETYNALQRGTVDGRYGSFENQPYIGIEDILQYGTLGAHVGGFTQPIVMSQDGWSALNLSQQKTISEAAETTRDYYSSEADKADAQTRRMLVNDHNWKLYKINGEESNEWAKALARSREQWAERIDRRFDGHQADKAIREFEAAVDKQN</sequence>
<keyword evidence="4" id="KW-1185">Reference proteome</keyword>
<dbReference type="Gene3D" id="3.40.190.170">
    <property type="entry name" value="Bacterial extracellular solute-binding protein, family 7"/>
    <property type="match status" value="1"/>
</dbReference>
<organism evidence="3 4">
    <name type="scientific">Brevibacterium siliguriense</name>
    <dbReference type="NCBI Taxonomy" id="1136497"/>
    <lineage>
        <taxon>Bacteria</taxon>
        <taxon>Bacillati</taxon>
        <taxon>Actinomycetota</taxon>
        <taxon>Actinomycetes</taxon>
        <taxon>Micrococcales</taxon>
        <taxon>Brevibacteriaceae</taxon>
        <taxon>Brevibacterium</taxon>
    </lineage>
</organism>
<dbReference type="PANTHER" id="PTHR33376">
    <property type="match status" value="1"/>
</dbReference>
<dbReference type="GO" id="GO:0055085">
    <property type="term" value="P:transmembrane transport"/>
    <property type="evidence" value="ECO:0007669"/>
    <property type="project" value="InterPro"/>
</dbReference>
<protein>
    <submittedName>
        <fullName evidence="3">TRAP-type C4-dicarboxylate transport system, substrate-binding protein</fullName>
    </submittedName>
</protein>
<evidence type="ECO:0000256" key="1">
    <source>
        <dbReference type="ARBA" id="ARBA00022729"/>
    </source>
</evidence>
<dbReference type="NCBIfam" id="NF037995">
    <property type="entry name" value="TRAP_S1"/>
    <property type="match status" value="1"/>
</dbReference>
<evidence type="ECO:0000313" key="3">
    <source>
        <dbReference type="EMBL" id="SDT17312.1"/>
    </source>
</evidence>
<dbReference type="Pfam" id="PF03480">
    <property type="entry name" value="DctP"/>
    <property type="match status" value="1"/>
</dbReference>
<dbReference type="InterPro" id="IPR038404">
    <property type="entry name" value="TRAP_DctP_sf"/>
</dbReference>
<feature type="chain" id="PRO_5039653723" evidence="2">
    <location>
        <begin position="23"/>
        <end position="349"/>
    </location>
</feature>